<sequence length="180" mass="19648">MAFNWGRSSSRRCRHSPRIPSHFGSPRVAILNPVSIMGVSSVLATTVVCLLLLDVGLSAPSWRSRYAKWRSMQRPLFIGKRTELTHHQAYDLSAILKLDPRKGQSSTLGCSADYQCAFDECCIGGGTRRSKCVRQGSHGDVCTLDQAQDHRILPIACGCSQGLFCETLAGNAYGICMGLL</sequence>
<dbReference type="EMBL" id="KB305044">
    <property type="protein sequence ID" value="ELU01432.1"/>
    <property type="molecule type" value="Genomic_DNA"/>
</dbReference>
<evidence type="ECO:0000313" key="2">
    <source>
        <dbReference type="EMBL" id="ELU01432.1"/>
    </source>
</evidence>
<accession>R7UDW7</accession>
<dbReference type="EMBL" id="AMQN01009254">
    <property type="status" value="NOT_ANNOTATED_CDS"/>
    <property type="molecule type" value="Genomic_DNA"/>
</dbReference>
<gene>
    <name evidence="2" type="ORF">CAPTEDRAFT_206780</name>
</gene>
<organism evidence="2">
    <name type="scientific">Capitella teleta</name>
    <name type="common">Polychaete worm</name>
    <dbReference type="NCBI Taxonomy" id="283909"/>
    <lineage>
        <taxon>Eukaryota</taxon>
        <taxon>Metazoa</taxon>
        <taxon>Spiralia</taxon>
        <taxon>Lophotrochozoa</taxon>
        <taxon>Annelida</taxon>
        <taxon>Polychaeta</taxon>
        <taxon>Sedentaria</taxon>
        <taxon>Scolecida</taxon>
        <taxon>Capitellidae</taxon>
        <taxon>Capitella</taxon>
    </lineage>
</organism>
<keyword evidence="1" id="KW-0472">Membrane</keyword>
<dbReference type="AlphaFoldDB" id="R7UDW7"/>
<reference evidence="2 4" key="2">
    <citation type="journal article" date="2013" name="Nature">
        <title>Insights into bilaterian evolution from three spiralian genomes.</title>
        <authorList>
            <person name="Simakov O."/>
            <person name="Marletaz F."/>
            <person name="Cho S.J."/>
            <person name="Edsinger-Gonzales E."/>
            <person name="Havlak P."/>
            <person name="Hellsten U."/>
            <person name="Kuo D.H."/>
            <person name="Larsson T."/>
            <person name="Lv J."/>
            <person name="Arendt D."/>
            <person name="Savage R."/>
            <person name="Osoegawa K."/>
            <person name="de Jong P."/>
            <person name="Grimwood J."/>
            <person name="Chapman J.A."/>
            <person name="Shapiro H."/>
            <person name="Aerts A."/>
            <person name="Otillar R.P."/>
            <person name="Terry A.Y."/>
            <person name="Boore J.L."/>
            <person name="Grigoriev I.V."/>
            <person name="Lindberg D.R."/>
            <person name="Seaver E.C."/>
            <person name="Weisblat D.A."/>
            <person name="Putnam N.H."/>
            <person name="Rokhsar D.S."/>
        </authorList>
    </citation>
    <scope>NUCLEOTIDE SEQUENCE</scope>
    <source>
        <strain evidence="2 4">I ESC-2004</strain>
    </source>
</reference>
<dbReference type="Gene3D" id="2.10.80.10">
    <property type="entry name" value="Lipase, subunit A"/>
    <property type="match status" value="1"/>
</dbReference>
<keyword evidence="1" id="KW-0812">Transmembrane</keyword>
<reference evidence="3" key="3">
    <citation type="submission" date="2015-06" db="UniProtKB">
        <authorList>
            <consortium name="EnsemblMetazoa"/>
        </authorList>
    </citation>
    <scope>IDENTIFICATION</scope>
</reference>
<dbReference type="Proteomes" id="UP000014760">
    <property type="component" value="Unassembled WGS sequence"/>
</dbReference>
<protein>
    <recommendedName>
        <fullName evidence="5">Prokineticin domain-containing protein</fullName>
    </recommendedName>
</protein>
<evidence type="ECO:0008006" key="5">
    <source>
        <dbReference type="Google" id="ProtNLM"/>
    </source>
</evidence>
<evidence type="ECO:0000313" key="4">
    <source>
        <dbReference type="Proteomes" id="UP000014760"/>
    </source>
</evidence>
<keyword evidence="4" id="KW-1185">Reference proteome</keyword>
<dbReference type="HOGENOM" id="CLU_1497631_0_0_1"/>
<feature type="transmembrane region" description="Helical" evidence="1">
    <location>
        <begin position="30"/>
        <end position="53"/>
    </location>
</feature>
<name>R7UDW7_CAPTE</name>
<evidence type="ECO:0000313" key="3">
    <source>
        <dbReference type="EnsemblMetazoa" id="CapteP206780"/>
    </source>
</evidence>
<dbReference type="EMBL" id="AMQN01009253">
    <property type="status" value="NOT_ANNOTATED_CDS"/>
    <property type="molecule type" value="Genomic_DNA"/>
</dbReference>
<keyword evidence="1" id="KW-1133">Transmembrane helix</keyword>
<proteinExistence type="predicted"/>
<dbReference type="EnsemblMetazoa" id="CapteT206780">
    <property type="protein sequence ID" value="CapteP206780"/>
    <property type="gene ID" value="CapteG206780"/>
</dbReference>
<reference evidence="4" key="1">
    <citation type="submission" date="2012-12" db="EMBL/GenBank/DDBJ databases">
        <authorList>
            <person name="Hellsten U."/>
            <person name="Grimwood J."/>
            <person name="Chapman J.A."/>
            <person name="Shapiro H."/>
            <person name="Aerts A."/>
            <person name="Otillar R.P."/>
            <person name="Terry A.Y."/>
            <person name="Boore J.L."/>
            <person name="Simakov O."/>
            <person name="Marletaz F."/>
            <person name="Cho S.-J."/>
            <person name="Edsinger-Gonzales E."/>
            <person name="Havlak P."/>
            <person name="Kuo D.-H."/>
            <person name="Larsson T."/>
            <person name="Lv J."/>
            <person name="Arendt D."/>
            <person name="Savage R."/>
            <person name="Osoegawa K."/>
            <person name="de Jong P."/>
            <person name="Lindberg D.R."/>
            <person name="Seaver E.C."/>
            <person name="Weisblat D.A."/>
            <person name="Putnam N.H."/>
            <person name="Grigoriev I.V."/>
            <person name="Rokhsar D.S."/>
        </authorList>
    </citation>
    <scope>NUCLEOTIDE SEQUENCE</scope>
    <source>
        <strain evidence="4">I ESC-2004</strain>
    </source>
</reference>
<evidence type="ECO:0000256" key="1">
    <source>
        <dbReference type="SAM" id="Phobius"/>
    </source>
</evidence>